<feature type="transmembrane region" description="Helical" evidence="9">
    <location>
        <begin position="27"/>
        <end position="52"/>
    </location>
</feature>
<keyword evidence="3 9" id="KW-0813">Transport</keyword>
<evidence type="ECO:0000259" key="10">
    <source>
        <dbReference type="PROSITE" id="PS50928"/>
    </source>
</evidence>
<dbReference type="PANTHER" id="PTHR30614:SF20">
    <property type="entry name" value="GLUTAMINE TRANSPORT SYSTEM PERMEASE PROTEIN GLNP"/>
    <property type="match status" value="1"/>
</dbReference>
<evidence type="ECO:0000256" key="3">
    <source>
        <dbReference type="ARBA" id="ARBA00022448"/>
    </source>
</evidence>
<evidence type="ECO:0000313" key="11">
    <source>
        <dbReference type="EMBL" id="MFC4825567.1"/>
    </source>
</evidence>
<evidence type="ECO:0000256" key="4">
    <source>
        <dbReference type="ARBA" id="ARBA00022475"/>
    </source>
</evidence>
<gene>
    <name evidence="11" type="ORF">ACFO9K_15005</name>
</gene>
<dbReference type="PROSITE" id="PS50928">
    <property type="entry name" value="ABC_TM1"/>
    <property type="match status" value="1"/>
</dbReference>
<dbReference type="Pfam" id="PF00528">
    <property type="entry name" value="BPD_transp_1"/>
    <property type="match status" value="1"/>
</dbReference>
<keyword evidence="12" id="KW-1185">Reference proteome</keyword>
<evidence type="ECO:0000256" key="8">
    <source>
        <dbReference type="ARBA" id="ARBA00023136"/>
    </source>
</evidence>
<proteinExistence type="inferred from homology"/>
<evidence type="ECO:0000256" key="7">
    <source>
        <dbReference type="ARBA" id="ARBA00022989"/>
    </source>
</evidence>
<dbReference type="SUPFAM" id="SSF161098">
    <property type="entry name" value="MetI-like"/>
    <property type="match status" value="1"/>
</dbReference>
<evidence type="ECO:0000256" key="6">
    <source>
        <dbReference type="ARBA" id="ARBA00022970"/>
    </source>
</evidence>
<feature type="transmembrane region" description="Helical" evidence="9">
    <location>
        <begin position="64"/>
        <end position="91"/>
    </location>
</feature>
<dbReference type="EMBL" id="JBHSHT010000002">
    <property type="protein sequence ID" value="MFC4825567.1"/>
    <property type="molecule type" value="Genomic_DNA"/>
</dbReference>
<evidence type="ECO:0000256" key="2">
    <source>
        <dbReference type="ARBA" id="ARBA00010072"/>
    </source>
</evidence>
<dbReference type="RefSeq" id="WP_254268782.1">
    <property type="nucleotide sequence ID" value="NZ_CP100400.1"/>
</dbReference>
<keyword evidence="5 9" id="KW-0812">Transmembrane</keyword>
<dbReference type="NCBIfam" id="TIGR01726">
    <property type="entry name" value="HEQRo_perm_3TM"/>
    <property type="match status" value="1"/>
</dbReference>
<organism evidence="11 12">
    <name type="scientific">Halorussus aquaticus</name>
    <dbReference type="NCBI Taxonomy" id="2953748"/>
    <lineage>
        <taxon>Archaea</taxon>
        <taxon>Methanobacteriati</taxon>
        <taxon>Methanobacteriota</taxon>
        <taxon>Stenosarchaea group</taxon>
        <taxon>Halobacteria</taxon>
        <taxon>Halobacteriales</taxon>
        <taxon>Haladaptataceae</taxon>
        <taxon>Halorussus</taxon>
    </lineage>
</organism>
<dbReference type="InterPro" id="IPR043429">
    <property type="entry name" value="ArtM/GltK/GlnP/TcyL/YhdX-like"/>
</dbReference>
<keyword evidence="8 9" id="KW-0472">Membrane</keyword>
<dbReference type="InterPro" id="IPR035906">
    <property type="entry name" value="MetI-like_sf"/>
</dbReference>
<feature type="transmembrane region" description="Helical" evidence="9">
    <location>
        <begin position="252"/>
        <end position="271"/>
    </location>
</feature>
<dbReference type="Gene3D" id="1.10.3720.10">
    <property type="entry name" value="MetI-like"/>
    <property type="match status" value="1"/>
</dbReference>
<feature type="domain" description="ABC transmembrane type-1" evidence="10">
    <location>
        <begin position="68"/>
        <end position="274"/>
    </location>
</feature>
<comment type="subcellular location">
    <subcellularLocation>
        <location evidence="1 9">Cell membrane</location>
        <topology evidence="1 9">Multi-pass membrane protein</topology>
    </subcellularLocation>
</comment>
<keyword evidence="7 9" id="KW-1133">Transmembrane helix</keyword>
<feature type="transmembrane region" description="Helical" evidence="9">
    <location>
        <begin position="103"/>
        <end position="127"/>
    </location>
</feature>
<dbReference type="GeneID" id="73043713"/>
<evidence type="ECO:0000256" key="9">
    <source>
        <dbReference type="RuleBase" id="RU363032"/>
    </source>
</evidence>
<comment type="similarity">
    <text evidence="2">Belongs to the binding-protein-dependent transport system permease family. HisMQ subfamily.</text>
</comment>
<sequence length="305" mass="33436">MAETYAEERSGEAAADEGLLTDERVKWAGMAVALVFTAVILGFIALILFEYVNYDLLFSVVPRFVVAFVRVVIVVVISSVLAVTAGVFVGLGRVSRTSITHSIATAYVQFFRGTPLLFQLFIIYLGIPSLWPPGQFPISEGYVVAPEVFVVDWTFITAVVALTLNHAAYVGEAVKGGINAVAEGQMEAARSLGMSYVDSMREIILPQAWRNALAAIGNDQVILVKDTSLLTVIAFPEIITVFREINSNQFDAWTPIVLVAVTYLAITLPLMRTVQYLEDRAEWGTGDDDEASGGLRERFGWGERR</sequence>
<dbReference type="GO" id="GO:0006865">
    <property type="term" value="P:amino acid transport"/>
    <property type="evidence" value="ECO:0007669"/>
    <property type="project" value="UniProtKB-KW"/>
</dbReference>
<keyword evidence="6" id="KW-0029">Amino-acid transport</keyword>
<evidence type="ECO:0000313" key="12">
    <source>
        <dbReference type="Proteomes" id="UP001595945"/>
    </source>
</evidence>
<dbReference type="InterPro" id="IPR000515">
    <property type="entry name" value="MetI-like"/>
</dbReference>
<accession>A0ABD5Q517</accession>
<evidence type="ECO:0000256" key="5">
    <source>
        <dbReference type="ARBA" id="ARBA00022692"/>
    </source>
</evidence>
<dbReference type="Proteomes" id="UP001595945">
    <property type="component" value="Unassembled WGS sequence"/>
</dbReference>
<comment type="caution">
    <text evidence="11">The sequence shown here is derived from an EMBL/GenBank/DDBJ whole genome shotgun (WGS) entry which is preliminary data.</text>
</comment>
<dbReference type="GO" id="GO:0005886">
    <property type="term" value="C:plasma membrane"/>
    <property type="evidence" value="ECO:0007669"/>
    <property type="project" value="UniProtKB-SubCell"/>
</dbReference>
<dbReference type="PANTHER" id="PTHR30614">
    <property type="entry name" value="MEMBRANE COMPONENT OF AMINO ACID ABC TRANSPORTER"/>
    <property type="match status" value="1"/>
</dbReference>
<keyword evidence="4" id="KW-1003">Cell membrane</keyword>
<protein>
    <submittedName>
        <fullName evidence="11">Amino acid ABC transporter permease</fullName>
    </submittedName>
</protein>
<evidence type="ECO:0000256" key="1">
    <source>
        <dbReference type="ARBA" id="ARBA00004651"/>
    </source>
</evidence>
<dbReference type="AlphaFoldDB" id="A0ABD5Q517"/>
<reference evidence="11 12" key="1">
    <citation type="journal article" date="2019" name="Int. J. Syst. Evol. Microbiol.">
        <title>The Global Catalogue of Microorganisms (GCM) 10K type strain sequencing project: providing services to taxonomists for standard genome sequencing and annotation.</title>
        <authorList>
            <consortium name="The Broad Institute Genomics Platform"/>
            <consortium name="The Broad Institute Genome Sequencing Center for Infectious Disease"/>
            <person name="Wu L."/>
            <person name="Ma J."/>
        </authorList>
    </citation>
    <scope>NUCLEOTIDE SEQUENCE [LARGE SCALE GENOMIC DNA]</scope>
    <source>
        <strain evidence="11 12">XZYJ18</strain>
    </source>
</reference>
<dbReference type="InterPro" id="IPR010065">
    <property type="entry name" value="AA_ABC_transptr_permease_3TM"/>
</dbReference>
<name>A0ABD5Q517_9EURY</name>
<dbReference type="CDD" id="cd06261">
    <property type="entry name" value="TM_PBP2"/>
    <property type="match status" value="1"/>
</dbReference>